<keyword evidence="2" id="KW-1185">Reference proteome</keyword>
<dbReference type="Proteomes" id="UP001060085">
    <property type="component" value="Linkage Group LG05"/>
</dbReference>
<protein>
    <submittedName>
        <fullName evidence="1">Uncharacterized protein</fullName>
    </submittedName>
</protein>
<evidence type="ECO:0000313" key="1">
    <source>
        <dbReference type="EMBL" id="KAI5660622.1"/>
    </source>
</evidence>
<organism evidence="1 2">
    <name type="scientific">Catharanthus roseus</name>
    <name type="common">Madagascar periwinkle</name>
    <name type="synonym">Vinca rosea</name>
    <dbReference type="NCBI Taxonomy" id="4058"/>
    <lineage>
        <taxon>Eukaryota</taxon>
        <taxon>Viridiplantae</taxon>
        <taxon>Streptophyta</taxon>
        <taxon>Embryophyta</taxon>
        <taxon>Tracheophyta</taxon>
        <taxon>Spermatophyta</taxon>
        <taxon>Magnoliopsida</taxon>
        <taxon>eudicotyledons</taxon>
        <taxon>Gunneridae</taxon>
        <taxon>Pentapetalae</taxon>
        <taxon>asterids</taxon>
        <taxon>lamiids</taxon>
        <taxon>Gentianales</taxon>
        <taxon>Apocynaceae</taxon>
        <taxon>Rauvolfioideae</taxon>
        <taxon>Vinceae</taxon>
        <taxon>Catharanthinae</taxon>
        <taxon>Catharanthus</taxon>
    </lineage>
</organism>
<reference evidence="2" key="1">
    <citation type="journal article" date="2023" name="Nat. Plants">
        <title>Single-cell RNA sequencing provides a high-resolution roadmap for understanding the multicellular compartmentation of specialized metabolism.</title>
        <authorList>
            <person name="Sun S."/>
            <person name="Shen X."/>
            <person name="Li Y."/>
            <person name="Li Y."/>
            <person name="Wang S."/>
            <person name="Li R."/>
            <person name="Zhang H."/>
            <person name="Shen G."/>
            <person name="Guo B."/>
            <person name="Wei J."/>
            <person name="Xu J."/>
            <person name="St-Pierre B."/>
            <person name="Chen S."/>
            <person name="Sun C."/>
        </authorList>
    </citation>
    <scope>NUCLEOTIDE SEQUENCE [LARGE SCALE GENOMIC DNA]</scope>
</reference>
<dbReference type="EMBL" id="CM044705">
    <property type="protein sequence ID" value="KAI5660622.1"/>
    <property type="molecule type" value="Genomic_DNA"/>
</dbReference>
<accession>A0ACC0AJL1</accession>
<gene>
    <name evidence="1" type="ORF">M9H77_19945</name>
</gene>
<comment type="caution">
    <text evidence="1">The sequence shown here is derived from an EMBL/GenBank/DDBJ whole genome shotgun (WGS) entry which is preliminary data.</text>
</comment>
<sequence>MAKTLNNNNKQAEEDFIIISLLVVILLCFSTSVGARKFNKQSTTTTTMLGEFTTTPLVVEQDGICKSMVETRGYICEEHQVTTKDGYILSIQRIPQGRQSSKAQNKIPVLLQHGVLMDGITWLLNPADQSLGFILADNGFDVWIANTRGTNYSRRHTTLTPTDPSYWDWSWDELVAYDLPATVHYVYNQTAQKLHYVGHSLGTLIAFAAFSQKELVDTIRSAALLSPIAYLAEMSSVLAKTAAQSFLAEDLYRLGIKEFAPRGEAVAKLLEEICKKPDNNCSDLLTSFTGPNCCLNSSWTDIFLEHEPQSTATKNMIHLAQMIREGTIEMYDYGNAEENMKHYGESTAPAYEMGRIPEDFPLFVSYGGQDYLSDVNDVHNLLKAIENHNADKIVVQYIEDYAHADFVFGVDANQLVYPHLIAFFKLH</sequence>
<proteinExistence type="predicted"/>
<evidence type="ECO:0000313" key="2">
    <source>
        <dbReference type="Proteomes" id="UP001060085"/>
    </source>
</evidence>
<name>A0ACC0AJL1_CATRO</name>